<dbReference type="Proteomes" id="UP000286045">
    <property type="component" value="Unassembled WGS sequence"/>
</dbReference>
<dbReference type="InterPro" id="IPR036533">
    <property type="entry name" value="BAG_dom_sf"/>
</dbReference>
<dbReference type="EC" id="2.7.11.1" evidence="2"/>
<evidence type="ECO:0000256" key="9">
    <source>
        <dbReference type="ARBA" id="ARBA00022927"/>
    </source>
</evidence>
<evidence type="ECO:0000256" key="4">
    <source>
        <dbReference type="ARBA" id="ARBA00022527"/>
    </source>
</evidence>
<dbReference type="CDD" id="cd00180">
    <property type="entry name" value="PKc"/>
    <property type="match status" value="1"/>
</dbReference>
<dbReference type="GO" id="GO:0004674">
    <property type="term" value="F:protein serine/threonine kinase activity"/>
    <property type="evidence" value="ECO:0007669"/>
    <property type="project" value="UniProtKB-KW"/>
</dbReference>
<keyword evidence="6" id="KW-0547">Nucleotide-binding</keyword>
<dbReference type="PANTHER" id="PTHR24348:SF22">
    <property type="entry name" value="NON-SPECIFIC SERINE_THREONINE PROTEIN KINASE"/>
    <property type="match status" value="1"/>
</dbReference>
<name>A0A439D480_9PEZI</name>
<evidence type="ECO:0000256" key="13">
    <source>
        <dbReference type="ARBA" id="ARBA00048679"/>
    </source>
</evidence>
<dbReference type="STRING" id="363999.A0A439D480"/>
<evidence type="ECO:0000256" key="2">
    <source>
        <dbReference type="ARBA" id="ARBA00012513"/>
    </source>
</evidence>
<dbReference type="GO" id="GO:0005524">
    <property type="term" value="F:ATP binding"/>
    <property type="evidence" value="ECO:0007669"/>
    <property type="project" value="UniProtKB-KW"/>
</dbReference>
<feature type="compositionally biased region" description="Basic and acidic residues" evidence="14">
    <location>
        <begin position="438"/>
        <end position="455"/>
    </location>
</feature>
<evidence type="ECO:0000256" key="5">
    <source>
        <dbReference type="ARBA" id="ARBA00022679"/>
    </source>
</evidence>
<feature type="compositionally biased region" description="Basic and acidic residues" evidence="14">
    <location>
        <begin position="618"/>
        <end position="646"/>
    </location>
</feature>
<dbReference type="EMBL" id="RYZI01000164">
    <property type="protein sequence ID" value="RWA09193.1"/>
    <property type="molecule type" value="Genomic_DNA"/>
</dbReference>
<keyword evidence="8" id="KW-0067">ATP-binding</keyword>
<proteinExistence type="predicted"/>
<keyword evidence="17" id="KW-1185">Reference proteome</keyword>
<dbReference type="GO" id="GO:0010506">
    <property type="term" value="P:regulation of autophagy"/>
    <property type="evidence" value="ECO:0007669"/>
    <property type="project" value="InterPro"/>
</dbReference>
<evidence type="ECO:0000256" key="7">
    <source>
        <dbReference type="ARBA" id="ARBA00022777"/>
    </source>
</evidence>
<evidence type="ECO:0000256" key="14">
    <source>
        <dbReference type="SAM" id="MobiDB-lite"/>
    </source>
</evidence>
<keyword evidence="5" id="KW-0808">Transferase</keyword>
<keyword evidence="4" id="KW-0723">Serine/threonine-protein kinase</keyword>
<dbReference type="GO" id="GO:0005829">
    <property type="term" value="C:cytosol"/>
    <property type="evidence" value="ECO:0007669"/>
    <property type="project" value="TreeGrafter"/>
</dbReference>
<comment type="catalytic activity">
    <reaction evidence="12">
        <text>L-threonyl-[protein] + ATP = O-phospho-L-threonyl-[protein] + ADP + H(+)</text>
        <dbReference type="Rhea" id="RHEA:46608"/>
        <dbReference type="Rhea" id="RHEA-COMP:11060"/>
        <dbReference type="Rhea" id="RHEA-COMP:11605"/>
        <dbReference type="ChEBI" id="CHEBI:15378"/>
        <dbReference type="ChEBI" id="CHEBI:30013"/>
        <dbReference type="ChEBI" id="CHEBI:30616"/>
        <dbReference type="ChEBI" id="CHEBI:61977"/>
        <dbReference type="ChEBI" id="CHEBI:456216"/>
        <dbReference type="EC" id="2.7.11.1"/>
    </reaction>
</comment>
<dbReference type="GO" id="GO:0051087">
    <property type="term" value="F:protein-folding chaperone binding"/>
    <property type="evidence" value="ECO:0007669"/>
    <property type="project" value="InterPro"/>
</dbReference>
<evidence type="ECO:0000256" key="12">
    <source>
        <dbReference type="ARBA" id="ARBA00047899"/>
    </source>
</evidence>
<dbReference type="InterPro" id="IPR011009">
    <property type="entry name" value="Kinase-like_dom_sf"/>
</dbReference>
<feature type="region of interest" description="Disordered" evidence="14">
    <location>
        <begin position="319"/>
        <end position="464"/>
    </location>
</feature>
<evidence type="ECO:0000256" key="6">
    <source>
        <dbReference type="ARBA" id="ARBA00022741"/>
    </source>
</evidence>
<feature type="compositionally biased region" description="Basic and acidic residues" evidence="14">
    <location>
        <begin position="585"/>
        <end position="594"/>
    </location>
</feature>
<evidence type="ECO:0000256" key="1">
    <source>
        <dbReference type="ARBA" id="ARBA00004623"/>
    </source>
</evidence>
<feature type="region of interest" description="Disordered" evidence="14">
    <location>
        <begin position="585"/>
        <end position="646"/>
    </location>
</feature>
<evidence type="ECO:0000313" key="17">
    <source>
        <dbReference type="Proteomes" id="UP000286045"/>
    </source>
</evidence>
<dbReference type="GO" id="GO:0015031">
    <property type="term" value="P:protein transport"/>
    <property type="evidence" value="ECO:0007669"/>
    <property type="project" value="UniProtKB-KW"/>
</dbReference>
<evidence type="ECO:0000256" key="11">
    <source>
        <dbReference type="ARBA" id="ARBA00030237"/>
    </source>
</evidence>
<sequence length="786" mass="88657">MCETIVSTEPPLATKLPELVRDSRLETTLIEDNTVHIYYDRPGRRAEPRREVWKKERLIGSGGNGVVWLEKRLAARSEEGEGYQAHFRAVKQITSARSRSVLEICKSELEALAKFSTRRYKRCFVRSFGWYEGSGLLSIVMEYCPLGDLQQFLIERTRPPESDTREIISQVVQGLQFMHDEGFAHRDLKPGNILIMSRPPEHDWWVKIGDMGLSKRVEEVGAPTTSLKGTPGFFAPEQLGLGGSDPKMADPFKSDIWCLGEMTFRMLCGEARLYDIEASEPAISFVASAMLAEPRSRVDAHQAFNHEWLVIVHNDSTVGQTDPSHTALDPSYSEPNRDPDTDTEPSGAWSTMPLPSRPPGIESTIRPSSMEGPRKSEIAPWPSLSHHAVGCDDAETPRASRTIRQTTSLQEIQSRMDTKDHDHNSRSSSRAGTQHRTSAHDENPSIDCCNREESCSPKPTTTAAADPPIIHITEVGDAEEDIIGDRSIELETQSMAESMAKLTKIRNYFDYALELRSRYYLDGRFEDRNQRAAEYRWLRDTVMCDILLKADEINTNGDVKLRAQRKALVDRVNTMLDDLENAKKRFDEQEKKQQGVEWRGGSTRHSRPLSQQGLVGDESEKTPEPVREMVQMKEHERERDKERKRAVAWERTRILSANMEAVIRAVARNSRGISRPRRRSDSVHPLRKWRVYRSPATASSSEGGGTSGSSSDDEVRYEPPLPQKTPLKPSLIYYGVYGQVPAPPPRPAAARDGITGKQPGAGLPFSRIRAWRLSVERLSPATSYIR</sequence>
<dbReference type="Gene3D" id="1.20.58.120">
    <property type="entry name" value="BAG domain"/>
    <property type="match status" value="1"/>
</dbReference>
<feature type="compositionally biased region" description="Polar residues" evidence="14">
    <location>
        <begin position="402"/>
        <end position="413"/>
    </location>
</feature>
<dbReference type="GO" id="GO:0034045">
    <property type="term" value="C:phagophore assembly site membrane"/>
    <property type="evidence" value="ECO:0007669"/>
    <property type="project" value="UniProtKB-SubCell"/>
</dbReference>
<dbReference type="GO" id="GO:0005776">
    <property type="term" value="C:autophagosome"/>
    <property type="evidence" value="ECO:0007669"/>
    <property type="project" value="TreeGrafter"/>
</dbReference>
<evidence type="ECO:0000259" key="15">
    <source>
        <dbReference type="PROSITE" id="PS50011"/>
    </source>
</evidence>
<dbReference type="Pfam" id="PF00069">
    <property type="entry name" value="Pkinase"/>
    <property type="match status" value="1"/>
</dbReference>
<dbReference type="SUPFAM" id="SSF56112">
    <property type="entry name" value="Protein kinase-like (PK-like)"/>
    <property type="match status" value="1"/>
</dbReference>
<keyword evidence="3" id="KW-0813">Transport</keyword>
<dbReference type="SMART" id="SM00220">
    <property type="entry name" value="S_TKc"/>
    <property type="match status" value="1"/>
</dbReference>
<dbReference type="PROSITE" id="PS50011">
    <property type="entry name" value="PROTEIN_KINASE_DOM"/>
    <property type="match status" value="1"/>
</dbReference>
<comment type="subcellular location">
    <subcellularLocation>
        <location evidence="1">Preautophagosomal structure membrane</location>
        <topology evidence="1">Peripheral membrane protein</topology>
    </subcellularLocation>
</comment>
<dbReference type="Pfam" id="PF02179">
    <property type="entry name" value="BAG"/>
    <property type="match status" value="1"/>
</dbReference>
<comment type="caution">
    <text evidence="16">The sequence shown here is derived from an EMBL/GenBank/DDBJ whole genome shotgun (WGS) entry which is preliminary data.</text>
</comment>
<evidence type="ECO:0000256" key="10">
    <source>
        <dbReference type="ARBA" id="ARBA00023006"/>
    </source>
</evidence>
<dbReference type="Gene3D" id="1.10.510.10">
    <property type="entry name" value="Transferase(Phosphotransferase) domain 1"/>
    <property type="match status" value="1"/>
</dbReference>
<dbReference type="InterPro" id="IPR045269">
    <property type="entry name" value="Atg1-like"/>
</dbReference>
<feature type="domain" description="Protein kinase" evidence="15">
    <location>
        <begin position="53"/>
        <end position="309"/>
    </location>
</feature>
<dbReference type="PROSITE" id="PS00108">
    <property type="entry name" value="PROTEIN_KINASE_ST"/>
    <property type="match status" value="1"/>
</dbReference>
<evidence type="ECO:0000313" key="16">
    <source>
        <dbReference type="EMBL" id="RWA09193.1"/>
    </source>
</evidence>
<keyword evidence="7" id="KW-0418">Kinase</keyword>
<dbReference type="PANTHER" id="PTHR24348">
    <property type="entry name" value="SERINE/THREONINE-PROTEIN KINASE UNC-51-RELATED"/>
    <property type="match status" value="1"/>
</dbReference>
<dbReference type="AlphaFoldDB" id="A0A439D480"/>
<organism evidence="16 17">
    <name type="scientific">Xylaria grammica</name>
    <dbReference type="NCBI Taxonomy" id="363999"/>
    <lineage>
        <taxon>Eukaryota</taxon>
        <taxon>Fungi</taxon>
        <taxon>Dikarya</taxon>
        <taxon>Ascomycota</taxon>
        <taxon>Pezizomycotina</taxon>
        <taxon>Sordariomycetes</taxon>
        <taxon>Xylariomycetidae</taxon>
        <taxon>Xylariales</taxon>
        <taxon>Xylariaceae</taxon>
        <taxon>Xylaria</taxon>
    </lineage>
</organism>
<dbReference type="SUPFAM" id="SSF63491">
    <property type="entry name" value="BAG domain"/>
    <property type="match status" value="1"/>
</dbReference>
<protein>
    <recommendedName>
        <fullName evidence="2">non-specific serine/threonine protein kinase</fullName>
        <ecNumber evidence="2">2.7.11.1</ecNumber>
    </recommendedName>
    <alternativeName>
        <fullName evidence="11">Autophagy-related protein 1</fullName>
    </alternativeName>
</protein>
<dbReference type="InterPro" id="IPR000719">
    <property type="entry name" value="Prot_kinase_dom"/>
</dbReference>
<feature type="region of interest" description="Disordered" evidence="14">
    <location>
        <begin position="672"/>
        <end position="726"/>
    </location>
</feature>
<gene>
    <name evidence="16" type="ORF">EKO27_g5902</name>
</gene>
<dbReference type="GO" id="GO:0000045">
    <property type="term" value="P:autophagosome assembly"/>
    <property type="evidence" value="ECO:0007669"/>
    <property type="project" value="TreeGrafter"/>
</dbReference>
<evidence type="ECO:0000256" key="3">
    <source>
        <dbReference type="ARBA" id="ARBA00022448"/>
    </source>
</evidence>
<keyword evidence="9" id="KW-0653">Protein transport</keyword>
<feature type="compositionally biased region" description="Basic and acidic residues" evidence="14">
    <location>
        <begin position="414"/>
        <end position="425"/>
    </location>
</feature>
<accession>A0A439D480</accession>
<comment type="catalytic activity">
    <reaction evidence="13">
        <text>L-seryl-[protein] + ATP = O-phospho-L-seryl-[protein] + ADP + H(+)</text>
        <dbReference type="Rhea" id="RHEA:17989"/>
        <dbReference type="Rhea" id="RHEA-COMP:9863"/>
        <dbReference type="Rhea" id="RHEA-COMP:11604"/>
        <dbReference type="ChEBI" id="CHEBI:15378"/>
        <dbReference type="ChEBI" id="CHEBI:29999"/>
        <dbReference type="ChEBI" id="CHEBI:30616"/>
        <dbReference type="ChEBI" id="CHEBI:83421"/>
        <dbReference type="ChEBI" id="CHEBI:456216"/>
        <dbReference type="EC" id="2.7.11.1"/>
    </reaction>
</comment>
<keyword evidence="10" id="KW-0072">Autophagy</keyword>
<feature type="compositionally biased region" description="Polar residues" evidence="14">
    <location>
        <begin position="426"/>
        <end position="436"/>
    </location>
</feature>
<evidence type="ECO:0000256" key="8">
    <source>
        <dbReference type="ARBA" id="ARBA00022840"/>
    </source>
</evidence>
<dbReference type="InterPro" id="IPR003103">
    <property type="entry name" value="BAG_domain"/>
</dbReference>
<reference evidence="16 17" key="1">
    <citation type="submission" date="2018-12" db="EMBL/GenBank/DDBJ databases">
        <title>Draft genome sequence of Xylaria grammica IHI A82.</title>
        <authorList>
            <person name="Buettner E."/>
            <person name="Kellner H."/>
        </authorList>
    </citation>
    <scope>NUCLEOTIDE SEQUENCE [LARGE SCALE GENOMIC DNA]</scope>
    <source>
        <strain evidence="16 17">IHI A82</strain>
    </source>
</reference>
<dbReference type="InterPro" id="IPR008271">
    <property type="entry name" value="Ser/Thr_kinase_AS"/>
</dbReference>